<dbReference type="Gene3D" id="3.40.630.30">
    <property type="match status" value="1"/>
</dbReference>
<dbReference type="EMBL" id="JTDN01000001">
    <property type="protein sequence ID" value="KHL26175.1"/>
    <property type="molecule type" value="Genomic_DNA"/>
</dbReference>
<dbReference type="SUPFAM" id="SSF55729">
    <property type="entry name" value="Acyl-CoA N-acyltransferases (Nat)"/>
    <property type="match status" value="1"/>
</dbReference>
<accession>A0A0B2C1X9</accession>
<name>A0A0B2C1X9_9SPHN</name>
<dbReference type="RefSeq" id="WP_039095212.1">
    <property type="nucleotide sequence ID" value="NZ_JTDN01000001.1"/>
</dbReference>
<organism evidence="1 2">
    <name type="scientific">Croceibacterium mercuriale</name>
    <dbReference type="NCBI Taxonomy" id="1572751"/>
    <lineage>
        <taxon>Bacteria</taxon>
        <taxon>Pseudomonadati</taxon>
        <taxon>Pseudomonadota</taxon>
        <taxon>Alphaproteobacteria</taxon>
        <taxon>Sphingomonadales</taxon>
        <taxon>Erythrobacteraceae</taxon>
        <taxon>Croceibacterium</taxon>
    </lineage>
</organism>
<keyword evidence="2" id="KW-1185">Reference proteome</keyword>
<reference evidence="1 2" key="1">
    <citation type="submission" date="2014-11" db="EMBL/GenBank/DDBJ databases">
        <title>Draft genome sequence of Kirrobacter mercurialis.</title>
        <authorList>
            <person name="Coil D.A."/>
            <person name="Eisen J.A."/>
        </authorList>
    </citation>
    <scope>NUCLEOTIDE SEQUENCE [LARGE SCALE GENOMIC DNA]</scope>
    <source>
        <strain evidence="1 2">Coronado</strain>
    </source>
</reference>
<protein>
    <submittedName>
        <fullName evidence="1">GCN5 family acetyltransferase</fullName>
    </submittedName>
</protein>
<evidence type="ECO:0000313" key="1">
    <source>
        <dbReference type="EMBL" id="KHL26175.1"/>
    </source>
</evidence>
<keyword evidence="1" id="KW-0808">Transferase</keyword>
<dbReference type="STRING" id="1572751.PK98_06650"/>
<comment type="caution">
    <text evidence="1">The sequence shown here is derived from an EMBL/GenBank/DDBJ whole genome shotgun (WGS) entry which is preliminary data.</text>
</comment>
<evidence type="ECO:0000313" key="2">
    <source>
        <dbReference type="Proteomes" id="UP000030988"/>
    </source>
</evidence>
<dbReference type="GO" id="GO:0016740">
    <property type="term" value="F:transferase activity"/>
    <property type="evidence" value="ECO:0007669"/>
    <property type="project" value="UniProtKB-KW"/>
</dbReference>
<dbReference type="Proteomes" id="UP000030988">
    <property type="component" value="Unassembled WGS sequence"/>
</dbReference>
<sequence length="176" mass="18769">MVTPNLADAATLMPLADHDPLGVEALLDLVFGNGRHERTAYAIRQGTDYLPALSYAALAPDGTLAGTIQAFPVALTDDAGRDHPLIMVGPVAVHPDRRDQGFGRALMAAQTSAIDPRAPLPQMLIGDPAYYNPFGFHADYTAGWRCPGPWEAHRLLLRASNPAVLPATGILGPWRG</sequence>
<dbReference type="CDD" id="cd04301">
    <property type="entry name" value="NAT_SF"/>
    <property type="match status" value="1"/>
</dbReference>
<dbReference type="Pfam" id="PF13527">
    <property type="entry name" value="Acetyltransf_9"/>
    <property type="match status" value="1"/>
</dbReference>
<dbReference type="OrthoDB" id="9815099at2"/>
<dbReference type="AlphaFoldDB" id="A0A0B2C1X9"/>
<proteinExistence type="predicted"/>
<gene>
    <name evidence="1" type="ORF">PK98_06650</name>
</gene>
<dbReference type="InterPro" id="IPR016181">
    <property type="entry name" value="Acyl_CoA_acyltransferase"/>
</dbReference>